<dbReference type="InterPro" id="IPR002487">
    <property type="entry name" value="TF_Kbox"/>
</dbReference>
<dbReference type="PROSITE" id="PS51297">
    <property type="entry name" value="K_BOX"/>
    <property type="match status" value="1"/>
</dbReference>
<gene>
    <name evidence="4" type="primary">MADS3</name>
    <name evidence="4" type="ORF">CBR_g28812</name>
</gene>
<organism evidence="4 5">
    <name type="scientific">Chara braunii</name>
    <name type="common">Braun's stonewort</name>
    <dbReference type="NCBI Taxonomy" id="69332"/>
    <lineage>
        <taxon>Eukaryota</taxon>
        <taxon>Viridiplantae</taxon>
        <taxon>Streptophyta</taxon>
        <taxon>Charophyceae</taxon>
        <taxon>Charales</taxon>
        <taxon>Characeae</taxon>
        <taxon>Chara</taxon>
    </lineage>
</organism>
<dbReference type="OrthoDB" id="1107921at2759"/>
<evidence type="ECO:0000313" key="4">
    <source>
        <dbReference type="EMBL" id="GBG79097.1"/>
    </source>
</evidence>
<comment type="caution">
    <text evidence="4">The sequence shown here is derived from an EMBL/GenBank/DDBJ whole genome shotgun (WGS) entry which is preliminary data.</text>
</comment>
<feature type="domain" description="K-box" evidence="3">
    <location>
        <begin position="17"/>
        <end position="101"/>
    </location>
</feature>
<keyword evidence="1" id="KW-0175">Coiled coil</keyword>
<evidence type="ECO:0000256" key="2">
    <source>
        <dbReference type="SAM" id="MobiDB-lite"/>
    </source>
</evidence>
<feature type="region of interest" description="Disordered" evidence="2">
    <location>
        <begin position="211"/>
        <end position="287"/>
    </location>
</feature>
<name>A0A388L9V5_CHABU</name>
<dbReference type="GO" id="GO:0003700">
    <property type="term" value="F:DNA-binding transcription factor activity"/>
    <property type="evidence" value="ECO:0007669"/>
    <property type="project" value="InterPro"/>
</dbReference>
<evidence type="ECO:0000259" key="3">
    <source>
        <dbReference type="PROSITE" id="PS51297"/>
    </source>
</evidence>
<evidence type="ECO:0000256" key="1">
    <source>
        <dbReference type="SAM" id="Coils"/>
    </source>
</evidence>
<feature type="coiled-coil region" evidence="1">
    <location>
        <begin position="17"/>
        <end position="100"/>
    </location>
</feature>
<sequence length="287" mass="30716">MRESGGHLFCERKFDNTDYLSKEAKRLRHEVELAKRENRHLNGEDLNAVQMPELDGLELKLEEALRKIRMRKREVMQMEIDRLQQKLNDAQTAAVVASQSSAGALMQAGGFTPLLRPELSSTNVCLPSAASLSQLGSLGGSFPLSTSAMTFGLSTTNLPSPSGTQQPGLGQNHMMALSMPGPQKLPLPSRLPSVRSMQDSSVVSAHHVASGLGPIETNPQQWPSQTSFKMLMNPPSRFPSPQLNIPVSGSPSTPPGGGGPPQLTLPPSVTGQNQQPPTAPYNPGGEG</sequence>
<proteinExistence type="predicted"/>
<dbReference type="Pfam" id="PF01486">
    <property type="entry name" value="K-box"/>
    <property type="match status" value="1"/>
</dbReference>
<feature type="compositionally biased region" description="Polar residues" evidence="2">
    <location>
        <begin position="217"/>
        <end position="228"/>
    </location>
</feature>
<dbReference type="AlphaFoldDB" id="A0A388L9V5"/>
<dbReference type="GO" id="GO:0005634">
    <property type="term" value="C:nucleus"/>
    <property type="evidence" value="ECO:0007669"/>
    <property type="project" value="InterPro"/>
</dbReference>
<protein>
    <submittedName>
        <fullName evidence="4">MADS box protein</fullName>
    </submittedName>
</protein>
<dbReference type="EMBL" id="BFEA01000311">
    <property type="protein sequence ID" value="GBG79097.1"/>
    <property type="molecule type" value="Genomic_DNA"/>
</dbReference>
<evidence type="ECO:0000313" key="5">
    <source>
        <dbReference type="Proteomes" id="UP000265515"/>
    </source>
</evidence>
<accession>A0A388L9V5</accession>
<dbReference type="Gramene" id="GBG79097">
    <property type="protein sequence ID" value="GBG79097"/>
    <property type="gene ID" value="CBR_g28812"/>
</dbReference>
<dbReference type="STRING" id="69332.A0A388L9V5"/>
<reference evidence="4 5" key="1">
    <citation type="journal article" date="2018" name="Cell">
        <title>The Chara Genome: Secondary Complexity and Implications for Plant Terrestrialization.</title>
        <authorList>
            <person name="Nishiyama T."/>
            <person name="Sakayama H."/>
            <person name="Vries J.D."/>
            <person name="Buschmann H."/>
            <person name="Saint-Marcoux D."/>
            <person name="Ullrich K.K."/>
            <person name="Haas F.B."/>
            <person name="Vanderstraeten L."/>
            <person name="Becker D."/>
            <person name="Lang D."/>
            <person name="Vosolsobe S."/>
            <person name="Rombauts S."/>
            <person name="Wilhelmsson P.K.I."/>
            <person name="Janitza P."/>
            <person name="Kern R."/>
            <person name="Heyl A."/>
            <person name="Rumpler F."/>
            <person name="Villalobos L.I.A.C."/>
            <person name="Clay J.M."/>
            <person name="Skokan R."/>
            <person name="Toyoda A."/>
            <person name="Suzuki Y."/>
            <person name="Kagoshima H."/>
            <person name="Schijlen E."/>
            <person name="Tajeshwar N."/>
            <person name="Catarino B."/>
            <person name="Hetherington A.J."/>
            <person name="Saltykova A."/>
            <person name="Bonnot C."/>
            <person name="Breuninger H."/>
            <person name="Symeonidi A."/>
            <person name="Radhakrishnan G.V."/>
            <person name="Van Nieuwerburgh F."/>
            <person name="Deforce D."/>
            <person name="Chang C."/>
            <person name="Karol K.G."/>
            <person name="Hedrich R."/>
            <person name="Ulvskov P."/>
            <person name="Glockner G."/>
            <person name="Delwiche C.F."/>
            <person name="Petrasek J."/>
            <person name="Van de Peer Y."/>
            <person name="Friml J."/>
            <person name="Beilby M."/>
            <person name="Dolan L."/>
            <person name="Kohara Y."/>
            <person name="Sugano S."/>
            <person name="Fujiyama A."/>
            <person name="Delaux P.-M."/>
            <person name="Quint M."/>
            <person name="TheiBen G."/>
            <person name="Hagemann M."/>
            <person name="Harholt J."/>
            <person name="Dunand C."/>
            <person name="Zachgo S."/>
            <person name="Langdale J."/>
            <person name="Maumus F."/>
            <person name="Straeten D.V.D."/>
            <person name="Gould S.B."/>
            <person name="Rensing S.A."/>
        </authorList>
    </citation>
    <scope>NUCLEOTIDE SEQUENCE [LARGE SCALE GENOMIC DNA]</scope>
    <source>
        <strain evidence="4 5">S276</strain>
    </source>
</reference>
<dbReference type="Proteomes" id="UP000265515">
    <property type="component" value="Unassembled WGS sequence"/>
</dbReference>
<keyword evidence="5" id="KW-1185">Reference proteome</keyword>